<protein>
    <submittedName>
        <fullName evidence="2">Uncharacterized protein</fullName>
    </submittedName>
</protein>
<feature type="region of interest" description="Disordered" evidence="1">
    <location>
        <begin position="64"/>
        <end position="92"/>
    </location>
</feature>
<proteinExistence type="predicted"/>
<accession>A0A371Q3P0</accession>
<organism evidence="2 3">
    <name type="scientific">Streptomyces inhibens</name>
    <dbReference type="NCBI Taxonomy" id="2293571"/>
    <lineage>
        <taxon>Bacteria</taxon>
        <taxon>Bacillati</taxon>
        <taxon>Actinomycetota</taxon>
        <taxon>Actinomycetes</taxon>
        <taxon>Kitasatosporales</taxon>
        <taxon>Streptomycetaceae</taxon>
        <taxon>Streptomyces</taxon>
    </lineage>
</organism>
<sequence>MAGGRWPVAGGRWPVAGGRWPVAGGRWPVAGGRWPQRIGGRRGFAAEPAYGRVTVTIEKLFPGPYGQPRQVRPPAAVPQNRPQIDFPAASGP</sequence>
<dbReference type="Proteomes" id="UP000262477">
    <property type="component" value="Unassembled WGS sequence"/>
</dbReference>
<gene>
    <name evidence="2" type="ORF">DY245_16405</name>
</gene>
<evidence type="ECO:0000313" key="2">
    <source>
        <dbReference type="EMBL" id="REK89345.1"/>
    </source>
</evidence>
<comment type="caution">
    <text evidence="2">The sequence shown here is derived from an EMBL/GenBank/DDBJ whole genome shotgun (WGS) entry which is preliminary data.</text>
</comment>
<keyword evidence="3" id="KW-1185">Reference proteome</keyword>
<dbReference type="EMBL" id="QUAC01000127">
    <property type="protein sequence ID" value="REK89345.1"/>
    <property type="molecule type" value="Genomic_DNA"/>
</dbReference>
<reference evidence="2 3" key="1">
    <citation type="submission" date="2018-08" db="EMBL/GenBank/DDBJ databases">
        <title>Streptomyces NEAU-D10 sp. nov., a novel Actinomycete isolated from soil.</title>
        <authorList>
            <person name="Jin L."/>
        </authorList>
    </citation>
    <scope>NUCLEOTIDE SEQUENCE [LARGE SCALE GENOMIC DNA]</scope>
    <source>
        <strain evidence="2 3">NEAU-D10</strain>
    </source>
</reference>
<evidence type="ECO:0000256" key="1">
    <source>
        <dbReference type="SAM" id="MobiDB-lite"/>
    </source>
</evidence>
<evidence type="ECO:0000313" key="3">
    <source>
        <dbReference type="Proteomes" id="UP000262477"/>
    </source>
</evidence>
<dbReference type="AlphaFoldDB" id="A0A371Q3P0"/>
<name>A0A371Q3P0_STRIH</name>